<evidence type="ECO:0000256" key="2">
    <source>
        <dbReference type="ARBA" id="ARBA00022553"/>
    </source>
</evidence>
<feature type="region of interest" description="Disordered" evidence="6">
    <location>
        <begin position="1"/>
        <end position="86"/>
    </location>
</feature>
<keyword evidence="8" id="KW-1185">Reference proteome</keyword>
<accession>A0AAX4P664</accession>
<keyword evidence="3" id="KW-0677">Repeat</keyword>
<dbReference type="Gene3D" id="1.10.287.110">
    <property type="entry name" value="DnaJ domain"/>
    <property type="match status" value="1"/>
</dbReference>
<evidence type="ECO:0000256" key="3">
    <source>
        <dbReference type="ARBA" id="ARBA00022737"/>
    </source>
</evidence>
<dbReference type="GO" id="GO:0043124">
    <property type="term" value="P:negative regulation of canonical NF-kappaB signal transduction"/>
    <property type="evidence" value="ECO:0007669"/>
    <property type="project" value="InterPro"/>
</dbReference>
<evidence type="ECO:0000256" key="5">
    <source>
        <dbReference type="ARBA" id="ARBA00023242"/>
    </source>
</evidence>
<feature type="compositionally biased region" description="Basic and acidic residues" evidence="6">
    <location>
        <begin position="15"/>
        <end position="30"/>
    </location>
</feature>
<evidence type="ECO:0000256" key="1">
    <source>
        <dbReference type="ARBA" id="ARBA00004123"/>
    </source>
</evidence>
<dbReference type="AlphaFoldDB" id="A0AAX4P664"/>
<organism evidence="7 8">
    <name type="scientific">Chloropicon roscoffensis</name>
    <dbReference type="NCBI Taxonomy" id="1461544"/>
    <lineage>
        <taxon>Eukaryota</taxon>
        <taxon>Viridiplantae</taxon>
        <taxon>Chlorophyta</taxon>
        <taxon>Chloropicophyceae</taxon>
        <taxon>Chloropicales</taxon>
        <taxon>Chloropicaceae</taxon>
        <taxon>Chloropicon</taxon>
    </lineage>
</organism>
<sequence>MASFNPAFQWMQDGNESKKVGDGDADERRGNVTKFTTTTMGGGGSAERGTEPGSTFGRRPSFKSSARPAPPTDPPPPPPPSDASFDFLSQQDKLQQDLAAMTMKNKSARATSHARANLAQRERADQKRVIDGRVSANRKKLEEDEDAWFRFLVEQREREAREDEERRKRERDQAARGKTPEQRAAEARARQQRDEERRRTASAAVVGGQWKDYEERWAAFGDSGVVTMASIPWPPHADRLLQWQIQKIPPGQDRKATVRSAYKKCALRWHPDKFMGKHGGKMSDGEKDAIQARLNDNFQALNASFTAALKGL</sequence>
<evidence type="ECO:0000313" key="8">
    <source>
        <dbReference type="Proteomes" id="UP001472866"/>
    </source>
</evidence>
<protein>
    <recommendedName>
        <fullName evidence="9">J domain-containing protein</fullName>
    </recommendedName>
</protein>
<dbReference type="SUPFAM" id="SSF46565">
    <property type="entry name" value="Chaperone J-domain"/>
    <property type="match status" value="1"/>
</dbReference>
<feature type="compositionally biased region" description="Basic and acidic residues" evidence="6">
    <location>
        <begin position="120"/>
        <end position="131"/>
    </location>
</feature>
<evidence type="ECO:0008006" key="9">
    <source>
        <dbReference type="Google" id="ProtNLM"/>
    </source>
</evidence>
<feature type="compositionally biased region" description="Pro residues" evidence="6">
    <location>
        <begin position="68"/>
        <end position="81"/>
    </location>
</feature>
<evidence type="ECO:0000313" key="7">
    <source>
        <dbReference type="EMBL" id="WZN61837.1"/>
    </source>
</evidence>
<reference evidence="7 8" key="1">
    <citation type="submission" date="2024-03" db="EMBL/GenBank/DDBJ databases">
        <title>Complete genome sequence of the green alga Chloropicon roscoffensis RCC1871.</title>
        <authorList>
            <person name="Lemieux C."/>
            <person name="Pombert J.-F."/>
            <person name="Otis C."/>
            <person name="Turmel M."/>
        </authorList>
    </citation>
    <scope>NUCLEOTIDE SEQUENCE [LARGE SCALE GENOMIC DNA]</scope>
    <source>
        <strain evidence="7 8">RCC1871</strain>
    </source>
</reference>
<dbReference type="InterPro" id="IPR038753">
    <property type="entry name" value="NFKBIL1"/>
</dbReference>
<comment type="subcellular location">
    <subcellularLocation>
        <location evidence="1">Nucleus</location>
    </subcellularLocation>
</comment>
<dbReference type="PANTHER" id="PTHR15263:SF1">
    <property type="entry name" value="NF-KAPPA-B INHIBITOR-LIKE PROTEIN 1"/>
    <property type="match status" value="1"/>
</dbReference>
<evidence type="ECO:0000256" key="4">
    <source>
        <dbReference type="ARBA" id="ARBA00023043"/>
    </source>
</evidence>
<keyword evidence="2" id="KW-0597">Phosphoprotein</keyword>
<dbReference type="GO" id="GO:0005634">
    <property type="term" value="C:nucleus"/>
    <property type="evidence" value="ECO:0007669"/>
    <property type="project" value="UniProtKB-SubCell"/>
</dbReference>
<dbReference type="Proteomes" id="UP001472866">
    <property type="component" value="Chromosome 04"/>
</dbReference>
<feature type="compositionally biased region" description="Basic and acidic residues" evidence="6">
    <location>
        <begin position="155"/>
        <end position="199"/>
    </location>
</feature>
<name>A0AAX4P664_9CHLO</name>
<dbReference type="InterPro" id="IPR036869">
    <property type="entry name" value="J_dom_sf"/>
</dbReference>
<evidence type="ECO:0000256" key="6">
    <source>
        <dbReference type="SAM" id="MobiDB-lite"/>
    </source>
</evidence>
<dbReference type="PANTHER" id="PTHR15263">
    <property type="entry name" value="I-KAPPA-B-LIKE PROTEIN IKBL"/>
    <property type="match status" value="1"/>
</dbReference>
<keyword evidence="4" id="KW-0040">ANK repeat</keyword>
<dbReference type="EMBL" id="CP151504">
    <property type="protein sequence ID" value="WZN61837.1"/>
    <property type="molecule type" value="Genomic_DNA"/>
</dbReference>
<gene>
    <name evidence="7" type="ORF">HKI87_04g33720</name>
</gene>
<keyword evidence="5" id="KW-0539">Nucleus</keyword>
<feature type="region of interest" description="Disordered" evidence="6">
    <location>
        <begin position="102"/>
        <end position="139"/>
    </location>
</feature>
<feature type="region of interest" description="Disordered" evidence="6">
    <location>
        <begin position="155"/>
        <end position="202"/>
    </location>
</feature>
<proteinExistence type="predicted"/>